<keyword evidence="3" id="KW-1185">Reference proteome</keyword>
<evidence type="ECO:0000313" key="2">
    <source>
        <dbReference type="EMBL" id="MFD1881072.1"/>
    </source>
</evidence>
<comment type="caution">
    <text evidence="2">The sequence shown here is derived from an EMBL/GenBank/DDBJ whole genome shotgun (WGS) entry which is preliminary data.</text>
</comment>
<dbReference type="RefSeq" id="WP_379140615.1">
    <property type="nucleotide sequence ID" value="NZ_JBHUEN010000013.1"/>
</dbReference>
<evidence type="ECO:0008006" key="4">
    <source>
        <dbReference type="Google" id="ProtNLM"/>
    </source>
</evidence>
<name>A0ABW4R4X5_9RHOB</name>
<dbReference type="Proteomes" id="UP001597213">
    <property type="component" value="Unassembled WGS sequence"/>
</dbReference>
<reference evidence="3" key="1">
    <citation type="journal article" date="2019" name="Int. J. Syst. Evol. Microbiol.">
        <title>The Global Catalogue of Microorganisms (GCM) 10K type strain sequencing project: providing services to taxonomists for standard genome sequencing and annotation.</title>
        <authorList>
            <consortium name="The Broad Institute Genomics Platform"/>
            <consortium name="The Broad Institute Genome Sequencing Center for Infectious Disease"/>
            <person name="Wu L."/>
            <person name="Ma J."/>
        </authorList>
    </citation>
    <scope>NUCLEOTIDE SEQUENCE [LARGE SCALE GENOMIC DNA]</scope>
    <source>
        <strain evidence="3">CCUG 56029</strain>
    </source>
</reference>
<dbReference type="EMBL" id="JBHUEN010000013">
    <property type="protein sequence ID" value="MFD1881072.1"/>
    <property type="molecule type" value="Genomic_DNA"/>
</dbReference>
<protein>
    <recommendedName>
        <fullName evidence="4">PEP-CTERM protein-sorting domain-containing protein</fullName>
    </recommendedName>
</protein>
<gene>
    <name evidence="2" type="ORF">ACFSCT_05000</name>
</gene>
<sequence length="54" mass="5776">MLYIIIFALGAAIGFWRARRAGGNGMDVAQYALAHGFAFGAVTLIAVIVYRMAV</sequence>
<keyword evidence="1" id="KW-1133">Transmembrane helix</keyword>
<accession>A0ABW4R4X5</accession>
<keyword evidence="1" id="KW-0472">Membrane</keyword>
<keyword evidence="1" id="KW-0812">Transmembrane</keyword>
<evidence type="ECO:0000256" key="1">
    <source>
        <dbReference type="SAM" id="Phobius"/>
    </source>
</evidence>
<feature type="transmembrane region" description="Helical" evidence="1">
    <location>
        <begin position="30"/>
        <end position="50"/>
    </location>
</feature>
<evidence type="ECO:0000313" key="3">
    <source>
        <dbReference type="Proteomes" id="UP001597213"/>
    </source>
</evidence>
<proteinExistence type="predicted"/>
<organism evidence="2 3">
    <name type="scientific">Paracoccus pacificus</name>
    <dbReference type="NCBI Taxonomy" id="1463598"/>
    <lineage>
        <taxon>Bacteria</taxon>
        <taxon>Pseudomonadati</taxon>
        <taxon>Pseudomonadota</taxon>
        <taxon>Alphaproteobacteria</taxon>
        <taxon>Rhodobacterales</taxon>
        <taxon>Paracoccaceae</taxon>
        <taxon>Paracoccus</taxon>
    </lineage>
</organism>